<dbReference type="EMBL" id="CQPC01000003">
    <property type="protein sequence ID" value="CNT62855.1"/>
    <property type="molecule type" value="Genomic_DNA"/>
</dbReference>
<dbReference type="AlphaFoldDB" id="A0A655BNI5"/>
<protein>
    <submittedName>
        <fullName evidence="1">Uncharacterized protein</fullName>
    </submittedName>
</protein>
<organism evidence="1 2">
    <name type="scientific">Salmonella enterica subsp. enterica serovar Bovismorbificans</name>
    <dbReference type="NCBI Taxonomy" id="58097"/>
    <lineage>
        <taxon>Bacteria</taxon>
        <taxon>Pseudomonadati</taxon>
        <taxon>Pseudomonadota</taxon>
        <taxon>Gammaproteobacteria</taxon>
        <taxon>Enterobacterales</taxon>
        <taxon>Enterobacteriaceae</taxon>
        <taxon>Salmonella</taxon>
    </lineage>
</organism>
<proteinExistence type="predicted"/>
<accession>A0A655BNI5</accession>
<evidence type="ECO:0000313" key="1">
    <source>
        <dbReference type="EMBL" id="CNT62855.1"/>
    </source>
</evidence>
<sequence length="122" mass="14639">MHQLHRRGFPALNISFRLLWTKVERKTQAVFGDHDRYLALLLMCLIGRINQLYAVTVIKFPCFVVVDISEKAEMRLRIDRRRLRHGFPTTSLIMGQPRRVKHINRLPTELIEQAIWHEQRRR</sequence>
<reference evidence="1 2" key="1">
    <citation type="submission" date="2015-03" db="EMBL/GenBank/DDBJ databases">
        <authorList>
            <consortium name="Pathogen Informatics"/>
        </authorList>
    </citation>
    <scope>NUCLEOTIDE SEQUENCE [LARGE SCALE GENOMIC DNA]</scope>
    <source>
        <strain evidence="1 2">3476</strain>
    </source>
</reference>
<evidence type="ECO:0000313" key="2">
    <source>
        <dbReference type="Proteomes" id="UP000039541"/>
    </source>
</evidence>
<dbReference type="Proteomes" id="UP000039541">
    <property type="component" value="Unassembled WGS sequence"/>
</dbReference>
<gene>
    <name evidence="1" type="ORF">ERS008202_00400</name>
</gene>
<name>A0A655BNI5_SALET</name>